<dbReference type="EMBL" id="CP046600">
    <property type="protein sequence ID" value="QUR66404.1"/>
    <property type="molecule type" value="Genomic_DNA"/>
</dbReference>
<evidence type="ECO:0000256" key="1">
    <source>
        <dbReference type="ARBA" id="ARBA00009437"/>
    </source>
</evidence>
<keyword evidence="4" id="KW-0010">Activator</keyword>
<dbReference type="CDD" id="cd08414">
    <property type="entry name" value="PBP2_LTTR_aromatics_like"/>
    <property type="match status" value="1"/>
</dbReference>
<dbReference type="SUPFAM" id="SSF46785">
    <property type="entry name" value="Winged helix' DNA-binding domain"/>
    <property type="match status" value="1"/>
</dbReference>
<evidence type="ECO:0000256" key="3">
    <source>
        <dbReference type="ARBA" id="ARBA00023125"/>
    </source>
</evidence>
<evidence type="ECO:0000256" key="2">
    <source>
        <dbReference type="ARBA" id="ARBA00023015"/>
    </source>
</evidence>
<dbReference type="Proteomes" id="UP000682202">
    <property type="component" value="Chromosome"/>
</dbReference>
<dbReference type="InterPro" id="IPR036390">
    <property type="entry name" value="WH_DNA-bd_sf"/>
</dbReference>
<dbReference type="Gene3D" id="3.40.190.10">
    <property type="entry name" value="Periplasmic binding protein-like II"/>
    <property type="match status" value="2"/>
</dbReference>
<evidence type="ECO:0000256" key="5">
    <source>
        <dbReference type="ARBA" id="ARBA00023163"/>
    </source>
</evidence>
<protein>
    <recommendedName>
        <fullName evidence="6">Probable hydrogen peroxide-inducible genes activator</fullName>
    </recommendedName>
</protein>
<comment type="function">
    <text evidence="7">Required for the induction the katG gene for catalase. Involved in the response to hydrogen peroxide.</text>
</comment>
<dbReference type="GO" id="GO:0003700">
    <property type="term" value="F:DNA-binding transcription factor activity"/>
    <property type="evidence" value="ECO:0007669"/>
    <property type="project" value="InterPro"/>
</dbReference>
<evidence type="ECO:0000259" key="8">
    <source>
        <dbReference type="PROSITE" id="PS50931"/>
    </source>
</evidence>
<name>A0A975PW43_9MYCO</name>
<dbReference type="Gene3D" id="1.10.10.10">
    <property type="entry name" value="Winged helix-like DNA-binding domain superfamily/Winged helix DNA-binding domain"/>
    <property type="match status" value="1"/>
</dbReference>
<dbReference type="InterPro" id="IPR036388">
    <property type="entry name" value="WH-like_DNA-bd_sf"/>
</dbReference>
<evidence type="ECO:0000256" key="7">
    <source>
        <dbReference type="ARBA" id="ARBA00056658"/>
    </source>
</evidence>
<dbReference type="FunFam" id="1.10.10.10:FF:000001">
    <property type="entry name" value="LysR family transcriptional regulator"/>
    <property type="match status" value="1"/>
</dbReference>
<evidence type="ECO:0000256" key="4">
    <source>
        <dbReference type="ARBA" id="ARBA00023159"/>
    </source>
</evidence>
<keyword evidence="10" id="KW-1185">Reference proteome</keyword>
<dbReference type="InterPro" id="IPR005119">
    <property type="entry name" value="LysR_subst-bd"/>
</dbReference>
<keyword evidence="3" id="KW-0238">DNA-binding</keyword>
<evidence type="ECO:0000313" key="10">
    <source>
        <dbReference type="Proteomes" id="UP000682202"/>
    </source>
</evidence>
<gene>
    <name evidence="9" type="ORF">F6B93_04260</name>
</gene>
<dbReference type="PANTHER" id="PTHR30346:SF0">
    <property type="entry name" value="HCA OPERON TRANSCRIPTIONAL ACTIVATOR HCAR"/>
    <property type="match status" value="1"/>
</dbReference>
<proteinExistence type="inferred from homology"/>
<dbReference type="Pfam" id="PF03466">
    <property type="entry name" value="LysR_substrate"/>
    <property type="match status" value="1"/>
</dbReference>
<dbReference type="GO" id="GO:0032993">
    <property type="term" value="C:protein-DNA complex"/>
    <property type="evidence" value="ECO:0007669"/>
    <property type="project" value="TreeGrafter"/>
</dbReference>
<dbReference type="GO" id="GO:0003677">
    <property type="term" value="F:DNA binding"/>
    <property type="evidence" value="ECO:0007669"/>
    <property type="project" value="UniProtKB-KW"/>
</dbReference>
<dbReference type="AlphaFoldDB" id="A0A975PW43"/>
<dbReference type="PROSITE" id="PS50931">
    <property type="entry name" value="HTH_LYSR"/>
    <property type="match status" value="1"/>
</dbReference>
<organism evidence="9 10">
    <name type="scientific">Mycobacterium spongiae</name>
    <dbReference type="NCBI Taxonomy" id="886343"/>
    <lineage>
        <taxon>Bacteria</taxon>
        <taxon>Bacillati</taxon>
        <taxon>Actinomycetota</taxon>
        <taxon>Actinomycetes</taxon>
        <taxon>Mycobacteriales</taxon>
        <taxon>Mycobacteriaceae</taxon>
        <taxon>Mycobacterium</taxon>
    </lineage>
</organism>
<evidence type="ECO:0000256" key="6">
    <source>
        <dbReference type="ARBA" id="ARBA00040885"/>
    </source>
</evidence>
<feature type="domain" description="HTH lysR-type" evidence="8">
    <location>
        <begin position="150"/>
        <end position="205"/>
    </location>
</feature>
<dbReference type="KEGG" id="mspg:F6B93_04260"/>
<keyword evidence="5" id="KW-0804">Transcription</keyword>
<evidence type="ECO:0000313" key="9">
    <source>
        <dbReference type="EMBL" id="QUR66404.1"/>
    </source>
</evidence>
<dbReference type="Pfam" id="PF00126">
    <property type="entry name" value="HTH_1"/>
    <property type="match status" value="1"/>
</dbReference>
<keyword evidence="2" id="KW-0805">Transcription regulation</keyword>
<dbReference type="SUPFAM" id="SSF53850">
    <property type="entry name" value="Periplasmic binding protein-like II"/>
    <property type="match status" value="1"/>
</dbReference>
<accession>A0A975PW43</accession>
<reference evidence="9" key="1">
    <citation type="submission" date="2019-12" db="EMBL/GenBank/DDBJ databases">
        <title>Mycobacterium spongiae sp. nov.</title>
        <authorList>
            <person name="Stinear T."/>
        </authorList>
    </citation>
    <scope>NUCLEOTIDE SEQUENCE</scope>
    <source>
        <strain evidence="9">FSD4b-SM</strain>
    </source>
</reference>
<dbReference type="PRINTS" id="PR00039">
    <property type="entry name" value="HTHLYSR"/>
</dbReference>
<dbReference type="InterPro" id="IPR000847">
    <property type="entry name" value="LysR_HTH_N"/>
</dbReference>
<sequence length="451" mass="50057">MPVEFAAGGRVFGVPRRLPARFSCPLRSMIDAASTRLSSEVSYMCTTLSKTNTSLPSMGSNSSRSVAVQPSCWEPRTPEAVRARQRRIAAVSATAVSRFERSGLSAADDCRPDDARRLGQLGSQLRFWRSRCAKSKTHHVRSRYPRGMDVDLRLMRYAVALADEGNFDRAAQRLHIAQPPLSRQIAELEHRLGVVLFERRPTAPTESGRVFVEGARAILADTELLIERTRQAHHGHVATIELGYVLSAAYDTLPRFLAAVTEQYPNLEIAAREGWALDLDAALLDGTLDVVLAHTIPKRAEYRRQLLRREQFCAVVANHNPLAGRSVVGLAEFAGQTFCFYSRNRAPAHFDILMSILDSADVTFPFREDPIPGLRHLSLEDGHSFTLVPESMADNLGSELTAVGLTDEIPTFDLYLIWRHQSQSAAITTLTRVAQHLTRTMNWSLPASADS</sequence>
<dbReference type="PANTHER" id="PTHR30346">
    <property type="entry name" value="TRANSCRIPTIONAL DUAL REGULATOR HCAR-RELATED"/>
    <property type="match status" value="1"/>
</dbReference>
<comment type="similarity">
    <text evidence="1">Belongs to the LysR transcriptional regulatory family.</text>
</comment>